<dbReference type="EMBL" id="QPGB01000002">
    <property type="protein sequence ID" value="RCS58278.1"/>
    <property type="molecule type" value="Genomic_DNA"/>
</dbReference>
<evidence type="ECO:0000259" key="3">
    <source>
        <dbReference type="PROSITE" id="PS50885"/>
    </source>
</evidence>
<evidence type="ECO:0000259" key="4">
    <source>
        <dbReference type="PROSITE" id="PS50887"/>
    </source>
</evidence>
<dbReference type="AlphaFoldDB" id="A0A368L3W9"/>
<sequence>MLKKIRKFLRRVFGIQQTLYLLAILGVLLPALVVFPMLMQRLQHEATAQQNQINATRMNQLLPALRVNLWNLNRAGVIQATQLALQDPGVIQIRVYTQQSALPYHSVGKTTPAGSGPLLEVSQDIIERGEKLGHVVLLVQRGLANSLWYELTYWGMPLVVVQLILTVSLVSLGLHWRVLHPLHRLSNQAQRIGNLDLLERPNWLPYDAFGRLGIRLNAMSEKLQGLFAEVTERKRAMEFLALFDPLTGLPNRTMLRELSQASIAEAARSGRRFAVLFIDLDGFKHVNDSLGHSVGDELLRQVAARLRVALRNADRVGRQGGDEFIVVSGEIRNWDEATYIAERIIDAVGQPYELAGQPVHVTPSIGVTIFPDDGEDYDTLVKNADAAMYKAKERGKNAFQFFTADMNQSAHETLKIESQLLHALERKQFMLYYQPIIEVASGRCVALEALLRWKHPELGLLSPTNFMHVAEERGLIMPIGNWVIAEACRQMADWRDKGRTLVPLAVNVSLVQFRMQQLAHTIHEAILRHQISPRQFSIEMTESSLMQDVEATIATVEALRGIGISFAVDDFGTGYSSLASLKRFKPNKLKIDRSFVRDIPRDVDDVQMTTAILDLARSLNIEAVAEGVETPEQLEFLRREGCALAQGYHFSPPLPPDDLLAWLDKNADLPVV</sequence>
<protein>
    <submittedName>
        <fullName evidence="5">EAL domain-containing protein</fullName>
    </submittedName>
</protein>
<evidence type="ECO:0000313" key="6">
    <source>
        <dbReference type="Proteomes" id="UP000252357"/>
    </source>
</evidence>
<evidence type="ECO:0000313" key="5">
    <source>
        <dbReference type="EMBL" id="RCS58278.1"/>
    </source>
</evidence>
<comment type="caution">
    <text evidence="5">The sequence shown here is derived from an EMBL/GenBank/DDBJ whole genome shotgun (WGS) entry which is preliminary data.</text>
</comment>
<evidence type="ECO:0000259" key="2">
    <source>
        <dbReference type="PROSITE" id="PS50883"/>
    </source>
</evidence>
<dbReference type="GO" id="GO:0003824">
    <property type="term" value="F:catalytic activity"/>
    <property type="evidence" value="ECO:0007669"/>
    <property type="project" value="UniProtKB-ARBA"/>
</dbReference>
<dbReference type="PANTHER" id="PTHR44757">
    <property type="entry name" value="DIGUANYLATE CYCLASE DGCP"/>
    <property type="match status" value="1"/>
</dbReference>
<dbReference type="PROSITE" id="PS50887">
    <property type="entry name" value="GGDEF"/>
    <property type="match status" value="1"/>
</dbReference>
<feature type="domain" description="HAMP" evidence="3">
    <location>
        <begin position="176"/>
        <end position="228"/>
    </location>
</feature>
<dbReference type="Gene3D" id="3.20.20.450">
    <property type="entry name" value="EAL domain"/>
    <property type="match status" value="1"/>
</dbReference>
<keyword evidence="1" id="KW-0812">Transmembrane</keyword>
<dbReference type="InterPro" id="IPR043128">
    <property type="entry name" value="Rev_trsase/Diguanyl_cyclase"/>
</dbReference>
<feature type="domain" description="GGDEF" evidence="4">
    <location>
        <begin position="271"/>
        <end position="404"/>
    </location>
</feature>
<dbReference type="InterPro" id="IPR029787">
    <property type="entry name" value="Nucleotide_cyclase"/>
</dbReference>
<proteinExistence type="predicted"/>
<evidence type="ECO:0000256" key="1">
    <source>
        <dbReference type="SAM" id="Phobius"/>
    </source>
</evidence>
<dbReference type="InterPro" id="IPR003660">
    <property type="entry name" value="HAMP_dom"/>
</dbReference>
<dbReference type="InterPro" id="IPR001633">
    <property type="entry name" value="EAL_dom"/>
</dbReference>
<dbReference type="InterPro" id="IPR035919">
    <property type="entry name" value="EAL_sf"/>
</dbReference>
<dbReference type="CDD" id="cd01948">
    <property type="entry name" value="EAL"/>
    <property type="match status" value="1"/>
</dbReference>
<feature type="transmembrane region" description="Helical" evidence="1">
    <location>
        <begin position="20"/>
        <end position="39"/>
    </location>
</feature>
<dbReference type="PROSITE" id="PS50885">
    <property type="entry name" value="HAMP"/>
    <property type="match status" value="1"/>
</dbReference>
<name>A0A368L3W9_9BURK</name>
<dbReference type="InterPro" id="IPR000160">
    <property type="entry name" value="GGDEF_dom"/>
</dbReference>
<dbReference type="SUPFAM" id="SSF55073">
    <property type="entry name" value="Nucleotide cyclase"/>
    <property type="match status" value="1"/>
</dbReference>
<dbReference type="RefSeq" id="WP_114402360.1">
    <property type="nucleotide sequence ID" value="NZ_QPGB01000002.1"/>
</dbReference>
<dbReference type="Pfam" id="PF00563">
    <property type="entry name" value="EAL"/>
    <property type="match status" value="1"/>
</dbReference>
<dbReference type="Pfam" id="PF00990">
    <property type="entry name" value="GGDEF"/>
    <property type="match status" value="1"/>
</dbReference>
<dbReference type="Proteomes" id="UP000252357">
    <property type="component" value="Unassembled WGS sequence"/>
</dbReference>
<dbReference type="SUPFAM" id="SSF141868">
    <property type="entry name" value="EAL domain-like"/>
    <property type="match status" value="1"/>
</dbReference>
<dbReference type="PANTHER" id="PTHR44757:SF2">
    <property type="entry name" value="BIOFILM ARCHITECTURE MAINTENANCE PROTEIN MBAA"/>
    <property type="match status" value="1"/>
</dbReference>
<dbReference type="CDD" id="cd01949">
    <property type="entry name" value="GGDEF"/>
    <property type="match status" value="1"/>
</dbReference>
<dbReference type="PROSITE" id="PS50883">
    <property type="entry name" value="EAL"/>
    <property type="match status" value="1"/>
</dbReference>
<dbReference type="SMART" id="SM00267">
    <property type="entry name" value="GGDEF"/>
    <property type="match status" value="1"/>
</dbReference>
<dbReference type="SMART" id="SM00304">
    <property type="entry name" value="HAMP"/>
    <property type="match status" value="1"/>
</dbReference>
<dbReference type="NCBIfam" id="TIGR00254">
    <property type="entry name" value="GGDEF"/>
    <property type="match status" value="1"/>
</dbReference>
<keyword evidence="1" id="KW-0472">Membrane</keyword>
<gene>
    <name evidence="5" type="ORF">DU000_05490</name>
</gene>
<dbReference type="FunFam" id="3.30.70.270:FF:000001">
    <property type="entry name" value="Diguanylate cyclase domain protein"/>
    <property type="match status" value="1"/>
</dbReference>
<accession>A0A368L3W9</accession>
<dbReference type="CDD" id="cd06225">
    <property type="entry name" value="HAMP"/>
    <property type="match status" value="1"/>
</dbReference>
<dbReference type="Gene3D" id="3.30.70.270">
    <property type="match status" value="1"/>
</dbReference>
<keyword evidence="1" id="KW-1133">Transmembrane helix</keyword>
<feature type="domain" description="EAL" evidence="2">
    <location>
        <begin position="413"/>
        <end position="667"/>
    </location>
</feature>
<dbReference type="OrthoDB" id="9813903at2"/>
<dbReference type="GO" id="GO:0016020">
    <property type="term" value="C:membrane"/>
    <property type="evidence" value="ECO:0007669"/>
    <property type="project" value="InterPro"/>
</dbReference>
<dbReference type="GO" id="GO:0007165">
    <property type="term" value="P:signal transduction"/>
    <property type="evidence" value="ECO:0007669"/>
    <property type="project" value="InterPro"/>
</dbReference>
<reference evidence="5 6" key="1">
    <citation type="journal article" date="2018" name="Int. J. Syst. Evol. Microbiol.">
        <title>Parvibium lacunae gen. nov., sp. nov., a new member of the family Alcaligenaceae isolated from a freshwater pond.</title>
        <authorList>
            <person name="Chen W.M."/>
            <person name="Xie P.B."/>
            <person name="Hsu M.Y."/>
            <person name="Sheu S.Y."/>
        </authorList>
    </citation>
    <scope>NUCLEOTIDE SEQUENCE [LARGE SCALE GENOMIC DNA]</scope>
    <source>
        <strain evidence="5 6">KMB9</strain>
    </source>
</reference>
<dbReference type="InterPro" id="IPR052155">
    <property type="entry name" value="Biofilm_reg_signaling"/>
</dbReference>
<dbReference type="SMART" id="SM00052">
    <property type="entry name" value="EAL"/>
    <property type="match status" value="1"/>
</dbReference>
<dbReference type="Gene3D" id="6.10.340.10">
    <property type="match status" value="1"/>
</dbReference>
<keyword evidence="6" id="KW-1185">Reference proteome</keyword>
<organism evidence="5 6">
    <name type="scientific">Parvibium lacunae</name>
    <dbReference type="NCBI Taxonomy" id="1888893"/>
    <lineage>
        <taxon>Bacteria</taxon>
        <taxon>Pseudomonadati</taxon>
        <taxon>Pseudomonadota</taxon>
        <taxon>Betaproteobacteria</taxon>
        <taxon>Burkholderiales</taxon>
        <taxon>Alcaligenaceae</taxon>
        <taxon>Parvibium</taxon>
    </lineage>
</organism>